<reference evidence="2 3" key="1">
    <citation type="journal article" date="2018" name="IMA Fungus">
        <title>IMA Genome-F 9: Draft genome sequence of Annulohypoxylon stygium, Aspergillus mulundensis, Berkeleyomyces basicola (syn. Thielaviopsis basicola), Ceratocystis smalleyi, two Cercospora beticola strains, Coleophoma cylindrospora, Fusarium fracticaudum, Phialophora cf. hyalina, and Morchella septimelata.</title>
        <authorList>
            <person name="Wingfield B.D."/>
            <person name="Bills G.F."/>
            <person name="Dong Y."/>
            <person name="Huang W."/>
            <person name="Nel W.J."/>
            <person name="Swalarsk-Parry B.S."/>
            <person name="Vaghefi N."/>
            <person name="Wilken P.M."/>
            <person name="An Z."/>
            <person name="de Beer Z.W."/>
            <person name="De Vos L."/>
            <person name="Chen L."/>
            <person name="Duong T.A."/>
            <person name="Gao Y."/>
            <person name="Hammerbacher A."/>
            <person name="Kikkert J.R."/>
            <person name="Li Y."/>
            <person name="Li H."/>
            <person name="Li K."/>
            <person name="Li Q."/>
            <person name="Liu X."/>
            <person name="Ma X."/>
            <person name="Naidoo K."/>
            <person name="Pethybridge S.J."/>
            <person name="Sun J."/>
            <person name="Steenkamp E.T."/>
            <person name="van der Nest M.A."/>
            <person name="van Wyk S."/>
            <person name="Wingfield M.J."/>
            <person name="Xiong C."/>
            <person name="Yue Q."/>
            <person name="Zhang X."/>
        </authorList>
    </citation>
    <scope>NUCLEOTIDE SEQUENCE [LARGE SCALE GENOMIC DNA]</scope>
    <source>
        <strain evidence="2 3">DSM 5745</strain>
    </source>
</reference>
<dbReference type="OrthoDB" id="10429802at2759"/>
<gene>
    <name evidence="2" type="ORF">DSM5745_08532</name>
</gene>
<dbReference type="InterPro" id="IPR011992">
    <property type="entry name" value="EF-hand-dom_pair"/>
</dbReference>
<dbReference type="Proteomes" id="UP000256690">
    <property type="component" value="Unassembled WGS sequence"/>
</dbReference>
<evidence type="ECO:0000313" key="3">
    <source>
        <dbReference type="Proteomes" id="UP000256690"/>
    </source>
</evidence>
<dbReference type="EMBL" id="PVWQ01000011">
    <property type="protein sequence ID" value="RDW68772.1"/>
    <property type="molecule type" value="Genomic_DNA"/>
</dbReference>
<dbReference type="SUPFAM" id="SSF47473">
    <property type="entry name" value="EF-hand"/>
    <property type="match status" value="1"/>
</dbReference>
<evidence type="ECO:0000313" key="2">
    <source>
        <dbReference type="EMBL" id="RDW68772.1"/>
    </source>
</evidence>
<accession>A0A3D8R3Y5</accession>
<dbReference type="Gene3D" id="1.10.238.10">
    <property type="entry name" value="EF-hand"/>
    <property type="match status" value="1"/>
</dbReference>
<protein>
    <submittedName>
        <fullName evidence="2">Uncharacterized protein</fullName>
    </submittedName>
</protein>
<comment type="caution">
    <text evidence="2">The sequence shown here is derived from an EMBL/GenBank/DDBJ whole genome shotgun (WGS) entry which is preliminary data.</text>
</comment>
<keyword evidence="3" id="KW-1185">Reference proteome</keyword>
<name>A0A3D8R3Y5_9EURO</name>
<sequence>MEPERTSTPLYQKGKKNRLSMSLDTESTEMISKEEAIRICKEHGISEQDARAEFEKIDIDNDDEMPRNITSKIVDNLSNKLK</sequence>
<dbReference type="RefSeq" id="XP_026600561.1">
    <property type="nucleotide sequence ID" value="XM_026750548.1"/>
</dbReference>
<feature type="region of interest" description="Disordered" evidence="1">
    <location>
        <begin position="1"/>
        <end position="28"/>
    </location>
</feature>
<dbReference type="AlphaFoldDB" id="A0A3D8R3Y5"/>
<dbReference type="GeneID" id="38118902"/>
<feature type="compositionally biased region" description="Polar residues" evidence="1">
    <location>
        <begin position="19"/>
        <end position="28"/>
    </location>
</feature>
<evidence type="ECO:0000256" key="1">
    <source>
        <dbReference type="SAM" id="MobiDB-lite"/>
    </source>
</evidence>
<proteinExistence type="predicted"/>
<organism evidence="2 3">
    <name type="scientific">Aspergillus mulundensis</name>
    <dbReference type="NCBI Taxonomy" id="1810919"/>
    <lineage>
        <taxon>Eukaryota</taxon>
        <taxon>Fungi</taxon>
        <taxon>Dikarya</taxon>
        <taxon>Ascomycota</taxon>
        <taxon>Pezizomycotina</taxon>
        <taxon>Eurotiomycetes</taxon>
        <taxon>Eurotiomycetidae</taxon>
        <taxon>Eurotiales</taxon>
        <taxon>Aspergillaceae</taxon>
        <taxon>Aspergillus</taxon>
        <taxon>Aspergillus subgen. Nidulantes</taxon>
    </lineage>
</organism>
<feature type="compositionally biased region" description="Polar residues" evidence="1">
    <location>
        <begin position="1"/>
        <end position="10"/>
    </location>
</feature>